<evidence type="ECO:0000256" key="2">
    <source>
        <dbReference type="ARBA" id="ARBA00010781"/>
    </source>
</evidence>
<dbReference type="STRING" id="106549.A0A540KY03"/>
<evidence type="ECO:0000256" key="3">
    <source>
        <dbReference type="ARBA" id="ARBA00022473"/>
    </source>
</evidence>
<comment type="PTM">
    <text evidence="9">PSK-alpha is produced by endopeptidase digestion. PSK-beta is produced from PSK-alpha by exopeptidase digestion.</text>
</comment>
<dbReference type="GO" id="GO:0030154">
    <property type="term" value="P:cell differentiation"/>
    <property type="evidence" value="ECO:0007669"/>
    <property type="project" value="UniProtKB-UniRule"/>
</dbReference>
<keyword evidence="3 9" id="KW-0217">Developmental protein</keyword>
<keyword evidence="5 9" id="KW-0765">Sulfation</keyword>
<dbReference type="EMBL" id="VIEB01000873">
    <property type="protein sequence ID" value="TQD79106.1"/>
    <property type="molecule type" value="Genomic_DNA"/>
</dbReference>
<dbReference type="PANTHER" id="PTHR33285:SF55">
    <property type="entry name" value="PHYTOSULFOKINES 3"/>
    <property type="match status" value="1"/>
</dbReference>
<dbReference type="GO" id="GO:0008283">
    <property type="term" value="P:cell population proliferation"/>
    <property type="evidence" value="ECO:0007669"/>
    <property type="project" value="UniProtKB-UniRule"/>
</dbReference>
<gene>
    <name evidence="10" type="ORF">C1H46_035344</name>
</gene>
<evidence type="ECO:0000313" key="10">
    <source>
        <dbReference type="EMBL" id="TQD79106.1"/>
    </source>
</evidence>
<evidence type="ECO:0000256" key="9">
    <source>
        <dbReference type="RuleBase" id="RU368031"/>
    </source>
</evidence>
<comment type="caution">
    <text evidence="10">The sequence shown here is derived from an EMBL/GenBank/DDBJ whole genome shotgun (WGS) entry which is preliminary data.</text>
</comment>
<dbReference type="PANTHER" id="PTHR33285">
    <property type="entry name" value="PHYTOSULFOKINES 3"/>
    <property type="match status" value="1"/>
</dbReference>
<evidence type="ECO:0000313" key="11">
    <source>
        <dbReference type="Proteomes" id="UP000315295"/>
    </source>
</evidence>
<proteinExistence type="inferred from homology"/>
<sequence length="84" mass="9284">MAGSVKALFFLALVLCSTLLVYAARPEPAFSAVNYAKTRLEGVETEQVDEVMGESCEGVAEEECLMRRTLAAHVDYIYTQKHNP</sequence>
<dbReference type="GO" id="GO:0008083">
    <property type="term" value="F:growth factor activity"/>
    <property type="evidence" value="ECO:0007669"/>
    <property type="project" value="UniProtKB-UniRule"/>
</dbReference>
<comment type="similarity">
    <text evidence="2 9">Belongs to the phytosulfokine family.</text>
</comment>
<protein>
    <recommendedName>
        <fullName evidence="9">Phytosulfokine</fullName>
    </recommendedName>
    <component>
        <recommendedName>
            <fullName evidence="9">Phytosulfokine-alpha</fullName>
            <shortName evidence="9">PSK-alpha</shortName>
            <shortName evidence="9">Phytosulfokine-a</shortName>
        </recommendedName>
    </component>
    <component>
        <recommendedName>
            <fullName evidence="9">Phytosulfokine-beta</fullName>
            <shortName evidence="9">PSK-beta</shortName>
            <shortName evidence="9">Phytosulfokine-b</shortName>
        </recommendedName>
    </component>
</protein>
<reference evidence="10 11" key="1">
    <citation type="journal article" date="2019" name="G3 (Bethesda)">
        <title>Sequencing of a Wild Apple (Malus baccata) Genome Unravels the Differences Between Cultivated and Wild Apple Species Regarding Disease Resistance and Cold Tolerance.</title>
        <authorList>
            <person name="Chen X."/>
        </authorList>
    </citation>
    <scope>NUCLEOTIDE SEQUENCE [LARGE SCALE GENOMIC DNA]</scope>
    <source>
        <strain evidence="11">cv. Shandingzi</strain>
        <tissue evidence="10">Leaves</tissue>
    </source>
</reference>
<comment type="PTM">
    <text evidence="9">Sulfation is important for activity and for the binding to a putative membrane receptor.</text>
</comment>
<evidence type="ECO:0000256" key="7">
    <source>
        <dbReference type="ARBA" id="ARBA00022782"/>
    </source>
</evidence>
<keyword evidence="7 9" id="KW-0221">Differentiation</keyword>
<dbReference type="AlphaFoldDB" id="A0A540KY03"/>
<accession>A0A540KY03</accession>
<evidence type="ECO:0000256" key="8">
    <source>
        <dbReference type="ARBA" id="ARBA00023030"/>
    </source>
</evidence>
<keyword evidence="8 9" id="KW-0339">Growth factor</keyword>
<dbReference type="Pfam" id="PF06404">
    <property type="entry name" value="PSK"/>
    <property type="match status" value="1"/>
</dbReference>
<keyword evidence="4 9" id="KW-0964">Secreted</keyword>
<evidence type="ECO:0000256" key="5">
    <source>
        <dbReference type="ARBA" id="ARBA00022641"/>
    </source>
</evidence>
<dbReference type="GO" id="GO:0005576">
    <property type="term" value="C:extracellular region"/>
    <property type="evidence" value="ECO:0007669"/>
    <property type="project" value="UniProtKB-SubCell"/>
</dbReference>
<feature type="chain" id="PRO_5031602690" description="Phytosulfokine" evidence="9">
    <location>
        <begin position="24"/>
        <end position="84"/>
    </location>
</feature>
<comment type="function">
    <text evidence="9">Promotes plant cell differentiation, organogenesis and somatic embryogenesis as well as cell proliferation.</text>
</comment>
<dbReference type="InterPro" id="IPR009438">
    <property type="entry name" value="Phytosulfokine"/>
</dbReference>
<feature type="signal peptide" evidence="9">
    <location>
        <begin position="1"/>
        <end position="23"/>
    </location>
</feature>
<organism evidence="10 11">
    <name type="scientific">Malus baccata</name>
    <name type="common">Siberian crab apple</name>
    <name type="synonym">Pyrus baccata</name>
    <dbReference type="NCBI Taxonomy" id="106549"/>
    <lineage>
        <taxon>Eukaryota</taxon>
        <taxon>Viridiplantae</taxon>
        <taxon>Streptophyta</taxon>
        <taxon>Embryophyta</taxon>
        <taxon>Tracheophyta</taxon>
        <taxon>Spermatophyta</taxon>
        <taxon>Magnoliopsida</taxon>
        <taxon>eudicotyledons</taxon>
        <taxon>Gunneridae</taxon>
        <taxon>Pentapetalae</taxon>
        <taxon>rosids</taxon>
        <taxon>fabids</taxon>
        <taxon>Rosales</taxon>
        <taxon>Rosaceae</taxon>
        <taxon>Amygdaloideae</taxon>
        <taxon>Maleae</taxon>
        <taxon>Malus</taxon>
    </lineage>
</organism>
<name>A0A540KY03_MALBA</name>
<evidence type="ECO:0000256" key="6">
    <source>
        <dbReference type="ARBA" id="ARBA00022729"/>
    </source>
</evidence>
<dbReference type="Proteomes" id="UP000315295">
    <property type="component" value="Unassembled WGS sequence"/>
</dbReference>
<evidence type="ECO:0000256" key="1">
    <source>
        <dbReference type="ARBA" id="ARBA00004613"/>
    </source>
</evidence>
<keyword evidence="11" id="KW-1185">Reference proteome</keyword>
<keyword evidence="6 9" id="KW-0732">Signal</keyword>
<evidence type="ECO:0000256" key="4">
    <source>
        <dbReference type="ARBA" id="ARBA00022525"/>
    </source>
</evidence>
<comment type="subcellular location">
    <subcellularLocation>
        <location evidence="1 9">Secreted</location>
    </subcellularLocation>
</comment>